<evidence type="ECO:0000313" key="2">
    <source>
        <dbReference type="EMBL" id="GGI79011.1"/>
    </source>
</evidence>
<comment type="caution">
    <text evidence="2">The sequence shown here is derived from an EMBL/GenBank/DDBJ whole genome shotgun (WGS) entry which is preliminary data.</text>
</comment>
<proteinExistence type="predicted"/>
<feature type="compositionally biased region" description="Basic and acidic residues" evidence="1">
    <location>
        <begin position="27"/>
        <end position="38"/>
    </location>
</feature>
<name>A0A917JQP3_9PSEU</name>
<reference evidence="2 3" key="1">
    <citation type="journal article" date="2014" name="Int. J. Syst. Evol. Microbiol.">
        <title>Complete genome sequence of Corynebacterium casei LMG S-19264T (=DSM 44701T), isolated from a smear-ripened cheese.</title>
        <authorList>
            <consortium name="US DOE Joint Genome Institute (JGI-PGF)"/>
            <person name="Walter F."/>
            <person name="Albersmeier A."/>
            <person name="Kalinowski J."/>
            <person name="Ruckert C."/>
        </authorList>
    </citation>
    <scope>NUCLEOTIDE SEQUENCE [LARGE SCALE GENOMIC DNA]</scope>
    <source>
        <strain evidence="2 3">CGMCC 4.7206</strain>
    </source>
</reference>
<organism evidence="2 3">
    <name type="scientific">Saccharopolyspora thermophila</name>
    <dbReference type="NCBI Taxonomy" id="89367"/>
    <lineage>
        <taxon>Bacteria</taxon>
        <taxon>Bacillati</taxon>
        <taxon>Actinomycetota</taxon>
        <taxon>Actinomycetes</taxon>
        <taxon>Pseudonocardiales</taxon>
        <taxon>Pseudonocardiaceae</taxon>
        <taxon>Saccharopolyspora</taxon>
    </lineage>
</organism>
<protein>
    <submittedName>
        <fullName evidence="2">Uncharacterized protein</fullName>
    </submittedName>
</protein>
<dbReference type="EMBL" id="BMMT01000003">
    <property type="protein sequence ID" value="GGI79011.1"/>
    <property type="molecule type" value="Genomic_DNA"/>
</dbReference>
<feature type="compositionally biased region" description="Polar residues" evidence="1">
    <location>
        <begin position="82"/>
        <end position="99"/>
    </location>
</feature>
<dbReference type="RefSeq" id="WP_188986547.1">
    <property type="nucleotide sequence ID" value="NZ_BMMT01000003.1"/>
</dbReference>
<dbReference type="AlphaFoldDB" id="A0A917JQP3"/>
<feature type="region of interest" description="Disordered" evidence="1">
    <location>
        <begin position="15"/>
        <end position="112"/>
    </location>
</feature>
<evidence type="ECO:0000313" key="3">
    <source>
        <dbReference type="Proteomes" id="UP000597989"/>
    </source>
</evidence>
<sequence length="112" mass="12335">MADSTESLRRFRSELANAVGRSRRARREALHRREDARKRPTKPGGEASSGGQAAAEHRAAALAYRQRMGLEVPEFAEPESNAPAQNSAEPKSQEQTPSDGSDLDFSQARIMR</sequence>
<evidence type="ECO:0000256" key="1">
    <source>
        <dbReference type="SAM" id="MobiDB-lite"/>
    </source>
</evidence>
<feature type="compositionally biased region" description="Low complexity" evidence="1">
    <location>
        <begin position="44"/>
        <end position="54"/>
    </location>
</feature>
<dbReference type="Proteomes" id="UP000597989">
    <property type="component" value="Unassembled WGS sequence"/>
</dbReference>
<accession>A0A917JQP3</accession>
<gene>
    <name evidence="2" type="ORF">GCM10011581_15190</name>
</gene>